<evidence type="ECO:0000313" key="7">
    <source>
        <dbReference type="Proteomes" id="UP000095255"/>
    </source>
</evidence>
<dbReference type="GO" id="GO:0008417">
    <property type="term" value="F:fucosyltransferase activity"/>
    <property type="evidence" value="ECO:0007669"/>
    <property type="project" value="InterPro"/>
</dbReference>
<evidence type="ECO:0000313" key="6">
    <source>
        <dbReference type="EMBL" id="OEH86742.1"/>
    </source>
</evidence>
<evidence type="ECO:0000256" key="3">
    <source>
        <dbReference type="ARBA" id="ARBA00022676"/>
    </source>
</evidence>
<keyword evidence="7" id="KW-1185">Reference proteome</keyword>
<keyword evidence="3" id="KW-0328">Glycosyltransferase</keyword>
<keyword evidence="4" id="KW-0808">Transferase</keyword>
<organism evidence="6 7">
    <name type="scientific">Desulfuribacillus stibiiarsenatis</name>
    <dbReference type="NCBI Taxonomy" id="1390249"/>
    <lineage>
        <taxon>Bacteria</taxon>
        <taxon>Bacillati</taxon>
        <taxon>Bacillota</taxon>
        <taxon>Desulfuribacillia</taxon>
        <taxon>Desulfuribacillales</taxon>
        <taxon>Desulfuribacillaceae</taxon>
        <taxon>Desulfuribacillus</taxon>
    </lineage>
</organism>
<proteinExistence type="predicted"/>
<dbReference type="AlphaFoldDB" id="A0A1E5L9A7"/>
<name>A0A1E5L9A7_9FIRM</name>
<reference evidence="6 7" key="1">
    <citation type="submission" date="2016-09" db="EMBL/GenBank/DDBJ databases">
        <title>Desulfuribacillus arsenicus sp. nov., an obligately anaerobic, dissimilatory arsenic- and antimonate-reducing bacterium isolated from anoxic sediments.</title>
        <authorList>
            <person name="Abin C.A."/>
            <person name="Hollibaugh J.T."/>
        </authorList>
    </citation>
    <scope>NUCLEOTIDE SEQUENCE [LARGE SCALE GENOMIC DNA]</scope>
    <source>
        <strain evidence="6 7">MLFW-2</strain>
    </source>
</reference>
<evidence type="ECO:0000256" key="5">
    <source>
        <dbReference type="ARBA" id="ARBA00023136"/>
    </source>
</evidence>
<dbReference type="InterPro" id="IPR009993">
    <property type="entry name" value="WecF"/>
</dbReference>
<dbReference type="Pfam" id="PF07429">
    <property type="entry name" value="Glyco_transf_56"/>
    <property type="match status" value="1"/>
</dbReference>
<gene>
    <name evidence="6" type="ORF">BHU72_00250</name>
</gene>
<evidence type="ECO:0000256" key="2">
    <source>
        <dbReference type="ARBA" id="ARBA00022519"/>
    </source>
</evidence>
<dbReference type="STRING" id="1390249.BHU72_00250"/>
<comment type="caution">
    <text evidence="6">The sequence shown here is derived from an EMBL/GenBank/DDBJ whole genome shotgun (WGS) entry which is preliminary data.</text>
</comment>
<evidence type="ECO:0000256" key="1">
    <source>
        <dbReference type="ARBA" id="ARBA00022475"/>
    </source>
</evidence>
<dbReference type="EMBL" id="MJAT01000001">
    <property type="protein sequence ID" value="OEH86742.1"/>
    <property type="molecule type" value="Genomic_DNA"/>
</dbReference>
<keyword evidence="1" id="KW-1003">Cell membrane</keyword>
<dbReference type="GO" id="GO:0009246">
    <property type="term" value="P:enterobacterial common antigen biosynthetic process"/>
    <property type="evidence" value="ECO:0007669"/>
    <property type="project" value="InterPro"/>
</dbReference>
<dbReference type="RefSeq" id="WP_069700619.1">
    <property type="nucleotide sequence ID" value="NZ_MJAT01000001.1"/>
</dbReference>
<keyword evidence="5" id="KW-0472">Membrane</keyword>
<accession>A0A1E5L9A7</accession>
<dbReference type="Gene3D" id="3.40.50.720">
    <property type="entry name" value="NAD(P)-binding Rossmann-like Domain"/>
    <property type="match status" value="1"/>
</dbReference>
<dbReference type="Proteomes" id="UP000095255">
    <property type="component" value="Unassembled WGS sequence"/>
</dbReference>
<protein>
    <submittedName>
        <fullName evidence="6">Uncharacterized protein</fullName>
    </submittedName>
</protein>
<keyword evidence="2" id="KW-0997">Cell inner membrane</keyword>
<evidence type="ECO:0000256" key="4">
    <source>
        <dbReference type="ARBA" id="ARBA00022679"/>
    </source>
</evidence>
<sequence>MKTFEGKKIGIFGTGSAAKCITEKMANSVSFYIDNNPYKWNEDFMGKQIKSPKDLLSEEKNNLIIIVASMHYEEICQQLYGYGFQENINVFNMNIFVNPLNLPFEAIVREEYELLLEKVKTYLHSSLRNDVDQFIVGYENLIPLDERVVLIKNFLDNGYDFLDSHLYLLKDILPKYDVYFDYYLALKFEKEKSFSDALSLYEKILASGLNPSIKEKTIEHITHIYNHKISQSQRSIQKQQMEATSGNYYVHLMQDSIYSDKFIEYIKEKHNFDKHKFLIISYKKNIQYVHEKNLKEDNVYTFDSNTLSFVTGSELFLKLILESKKVLIHSLTDLICWCICRYNIDYTNLNWIIWGADLYSYIDVNIYTKLTENCLEELDLLPPSGNNSLTNEQLLYRKGAIRRLDNILTWNQGDYDLVRKHFFTTAKLKHFYYPLPVDHDSTDLTNTEKKCKLNLKDKFKYVLLLGNSASPNNNHLDIIYFLGELSSKNFCVVAPLSYGGPQQYVNKIIDEGRKILGDRFIPITEFLDPTDYRDILNQIDVSIMNHKRQAGVGNVISLLILGKKVFMNSEITTFSVFKNHGIALCSIQELFACNNIDEIISMDEYYKEKNIENLKQFYNETKLDYSLQMLFDDTESL</sequence>